<feature type="transmembrane region" description="Helical" evidence="6">
    <location>
        <begin position="12"/>
        <end position="30"/>
    </location>
</feature>
<dbReference type="Proteomes" id="UP000673691">
    <property type="component" value="Unassembled WGS sequence"/>
</dbReference>
<keyword evidence="3" id="KW-0864">Zinc transport</keyword>
<dbReference type="PANTHER" id="PTHR11562">
    <property type="entry name" value="CATION EFFLUX PROTEIN/ ZINC TRANSPORTER"/>
    <property type="match status" value="1"/>
</dbReference>
<keyword evidence="3" id="KW-0862">Zinc</keyword>
<keyword evidence="5 6" id="KW-0472">Membrane</keyword>
<gene>
    <name evidence="8" type="ORF">BJ554DRAFT_6202</name>
</gene>
<proteinExistence type="predicted"/>
<protein>
    <submittedName>
        <fullName evidence="8">Cation efflux family-domain-containing protein</fullName>
    </submittedName>
</protein>
<organism evidence="8 9">
    <name type="scientific">Olpidium bornovanus</name>
    <dbReference type="NCBI Taxonomy" id="278681"/>
    <lineage>
        <taxon>Eukaryota</taxon>
        <taxon>Fungi</taxon>
        <taxon>Fungi incertae sedis</taxon>
        <taxon>Olpidiomycota</taxon>
        <taxon>Olpidiomycotina</taxon>
        <taxon>Olpidiomycetes</taxon>
        <taxon>Olpidiales</taxon>
        <taxon>Olpidiaceae</taxon>
        <taxon>Olpidium</taxon>
    </lineage>
</organism>
<dbReference type="GO" id="GO:0005385">
    <property type="term" value="F:zinc ion transmembrane transporter activity"/>
    <property type="evidence" value="ECO:0007669"/>
    <property type="project" value="TreeGrafter"/>
</dbReference>
<evidence type="ECO:0000256" key="5">
    <source>
        <dbReference type="ARBA" id="ARBA00023136"/>
    </source>
</evidence>
<keyword evidence="3" id="KW-0813">Transport</keyword>
<evidence type="ECO:0000256" key="4">
    <source>
        <dbReference type="ARBA" id="ARBA00022989"/>
    </source>
</evidence>
<comment type="caution">
    <text evidence="8">The sequence shown here is derived from an EMBL/GenBank/DDBJ whole genome shotgun (WGS) entry which is preliminary data.</text>
</comment>
<comment type="subcellular location">
    <subcellularLocation>
        <location evidence="1">Membrane</location>
        <topology evidence="1">Multi-pass membrane protein</topology>
    </subcellularLocation>
</comment>
<dbReference type="GO" id="GO:0005886">
    <property type="term" value="C:plasma membrane"/>
    <property type="evidence" value="ECO:0007669"/>
    <property type="project" value="TreeGrafter"/>
</dbReference>
<feature type="domain" description="Cation efflux protein transmembrane" evidence="7">
    <location>
        <begin position="1"/>
        <end position="61"/>
    </location>
</feature>
<evidence type="ECO:0000256" key="6">
    <source>
        <dbReference type="SAM" id="Phobius"/>
    </source>
</evidence>
<evidence type="ECO:0000256" key="2">
    <source>
        <dbReference type="ARBA" id="ARBA00022692"/>
    </source>
</evidence>
<evidence type="ECO:0000259" key="7">
    <source>
        <dbReference type="Pfam" id="PF01545"/>
    </source>
</evidence>
<sequence length="120" mass="12418">MRAATLHVIGDLLSSVGVLIASVVIMLGGPSQVDPVCTFLFSAMVFATTVGVAKESISVLMEGAPREADVLGLVASLRALPGVVNVHGLHGERLKLDDIVGLPAGRDDMPDWGSCARPLT</sequence>
<evidence type="ECO:0000256" key="3">
    <source>
        <dbReference type="ARBA" id="ARBA00022906"/>
    </source>
</evidence>
<keyword evidence="9" id="KW-1185">Reference proteome</keyword>
<dbReference type="OrthoDB" id="9944568at2759"/>
<keyword evidence="3" id="KW-0406">Ion transport</keyword>
<reference evidence="8 9" key="1">
    <citation type="journal article" name="Sci. Rep.">
        <title>Genome-scale phylogenetic analyses confirm Olpidium as the closest living zoosporic fungus to the non-flagellated, terrestrial fungi.</title>
        <authorList>
            <person name="Chang Y."/>
            <person name="Rochon D."/>
            <person name="Sekimoto S."/>
            <person name="Wang Y."/>
            <person name="Chovatia M."/>
            <person name="Sandor L."/>
            <person name="Salamov A."/>
            <person name="Grigoriev I.V."/>
            <person name="Stajich J.E."/>
            <person name="Spatafora J.W."/>
        </authorList>
    </citation>
    <scope>NUCLEOTIDE SEQUENCE [LARGE SCALE GENOMIC DNA]</scope>
    <source>
        <strain evidence="8">S191</strain>
    </source>
</reference>
<dbReference type="PANTHER" id="PTHR11562:SF17">
    <property type="entry name" value="RE54080P-RELATED"/>
    <property type="match status" value="1"/>
</dbReference>
<dbReference type="EMBL" id="JAEFCI010003430">
    <property type="protein sequence ID" value="KAG5461582.1"/>
    <property type="molecule type" value="Genomic_DNA"/>
</dbReference>
<dbReference type="AlphaFoldDB" id="A0A8H7ZYM0"/>
<dbReference type="Pfam" id="PF01545">
    <property type="entry name" value="Cation_efflux"/>
    <property type="match status" value="1"/>
</dbReference>
<dbReference type="InterPro" id="IPR027469">
    <property type="entry name" value="Cation_efflux_TMD_sf"/>
</dbReference>
<dbReference type="InterPro" id="IPR058533">
    <property type="entry name" value="Cation_efflux_TM"/>
</dbReference>
<evidence type="ECO:0000313" key="9">
    <source>
        <dbReference type="Proteomes" id="UP000673691"/>
    </source>
</evidence>
<evidence type="ECO:0000256" key="1">
    <source>
        <dbReference type="ARBA" id="ARBA00004141"/>
    </source>
</evidence>
<feature type="transmembrane region" description="Helical" evidence="6">
    <location>
        <begin position="36"/>
        <end position="53"/>
    </location>
</feature>
<dbReference type="GO" id="GO:0030003">
    <property type="term" value="P:intracellular monoatomic cation homeostasis"/>
    <property type="evidence" value="ECO:0007669"/>
    <property type="project" value="UniProtKB-ARBA"/>
</dbReference>
<dbReference type="InterPro" id="IPR050681">
    <property type="entry name" value="CDF/SLC30A"/>
</dbReference>
<dbReference type="InterPro" id="IPR002524">
    <property type="entry name" value="Cation_efflux"/>
</dbReference>
<dbReference type="SUPFAM" id="SSF161111">
    <property type="entry name" value="Cation efflux protein transmembrane domain-like"/>
    <property type="match status" value="1"/>
</dbReference>
<dbReference type="GO" id="GO:0098771">
    <property type="term" value="P:inorganic ion homeostasis"/>
    <property type="evidence" value="ECO:0007669"/>
    <property type="project" value="UniProtKB-ARBA"/>
</dbReference>
<dbReference type="NCBIfam" id="TIGR01297">
    <property type="entry name" value="CDF"/>
    <property type="match status" value="1"/>
</dbReference>
<name>A0A8H7ZYM0_9FUNG</name>
<keyword evidence="4 6" id="KW-1133">Transmembrane helix</keyword>
<dbReference type="Gene3D" id="1.20.1510.10">
    <property type="entry name" value="Cation efflux protein transmembrane domain"/>
    <property type="match status" value="1"/>
</dbReference>
<keyword evidence="2 6" id="KW-0812">Transmembrane</keyword>
<accession>A0A8H7ZYM0</accession>
<evidence type="ECO:0000313" key="8">
    <source>
        <dbReference type="EMBL" id="KAG5461582.1"/>
    </source>
</evidence>